<protein>
    <recommendedName>
        <fullName evidence="3">Globin</fullName>
    </recommendedName>
</protein>
<dbReference type="Proteomes" id="UP000059672">
    <property type="component" value="Chromosome"/>
</dbReference>
<proteinExistence type="predicted"/>
<dbReference type="AlphaFoldDB" id="A0A0X8G8K1"/>
<evidence type="ECO:0008006" key="3">
    <source>
        <dbReference type="Google" id="ProtNLM"/>
    </source>
</evidence>
<dbReference type="GO" id="GO:0019825">
    <property type="term" value="F:oxygen binding"/>
    <property type="evidence" value="ECO:0007669"/>
    <property type="project" value="InterPro"/>
</dbReference>
<accession>A0A0X8G8K1</accession>
<reference evidence="1 2" key="2">
    <citation type="journal article" date="2016" name="Int. J. Syst. Evol. Microbiol.">
        <title>Lutibacter profundi sp. nov., isolated from a deep-sea hydrothermal system on the Arctic Mid-Ocean Ridge and emended description of the genus Lutibacter.</title>
        <authorList>
            <person name="Le Moine Bauer S."/>
            <person name="Roalkvam I."/>
            <person name="Steen I.H."/>
            <person name="Dahle H."/>
        </authorList>
    </citation>
    <scope>NUCLEOTIDE SEQUENCE [LARGE SCALE GENOMIC DNA]</scope>
    <source>
        <strain evidence="1 2">LP1</strain>
    </source>
</reference>
<keyword evidence="2" id="KW-1185">Reference proteome</keyword>
<evidence type="ECO:0000313" key="2">
    <source>
        <dbReference type="Proteomes" id="UP000059672"/>
    </source>
</evidence>
<sequence>MIKLFYKAVLMKKDIENREDIYLLVKEFYVKLMNDDLMHHFFEDFSNPILLESHLQTLVDFWDNVIFYSGEYRKNAMEPHLKLQQTKPFSSKHFKSWLSMFNSTVDELFEGDNAHAAKSRALSIATVMEIKISSLNK</sequence>
<dbReference type="STRING" id="1622118.Lupro_12280"/>
<evidence type="ECO:0000313" key="1">
    <source>
        <dbReference type="EMBL" id="AMC11991.1"/>
    </source>
</evidence>
<dbReference type="SUPFAM" id="SSF46458">
    <property type="entry name" value="Globin-like"/>
    <property type="match status" value="1"/>
</dbReference>
<dbReference type="Gene3D" id="1.10.490.10">
    <property type="entry name" value="Globins"/>
    <property type="match status" value="1"/>
</dbReference>
<gene>
    <name evidence="1" type="ORF">Lupro_12280</name>
</gene>
<organism evidence="1 2">
    <name type="scientific">Lutibacter profundi</name>
    <dbReference type="NCBI Taxonomy" id="1622118"/>
    <lineage>
        <taxon>Bacteria</taxon>
        <taxon>Pseudomonadati</taxon>
        <taxon>Bacteroidota</taxon>
        <taxon>Flavobacteriia</taxon>
        <taxon>Flavobacteriales</taxon>
        <taxon>Flavobacteriaceae</taxon>
        <taxon>Lutibacter</taxon>
    </lineage>
</organism>
<dbReference type="KEGG" id="lut:Lupro_12280"/>
<dbReference type="CDD" id="cd08916">
    <property type="entry name" value="TrHb3_P"/>
    <property type="match status" value="1"/>
</dbReference>
<dbReference type="EMBL" id="CP013355">
    <property type="protein sequence ID" value="AMC11991.1"/>
    <property type="molecule type" value="Genomic_DNA"/>
</dbReference>
<name>A0A0X8G8K1_9FLAO</name>
<reference evidence="2" key="1">
    <citation type="submission" date="2015-12" db="EMBL/GenBank/DDBJ databases">
        <title>Complete genome sequence of Lutibacter profundus strain LP1.</title>
        <authorList>
            <person name="Wissuwa J."/>
            <person name="Le Moine Bauer S."/>
            <person name="Stokke R."/>
            <person name="Dahle H."/>
            <person name="Steen I.H."/>
        </authorList>
    </citation>
    <scope>NUCLEOTIDE SEQUENCE [LARGE SCALE GENOMIC DNA]</scope>
    <source>
        <strain evidence="2">LP1</strain>
    </source>
</reference>
<dbReference type="InterPro" id="IPR012292">
    <property type="entry name" value="Globin/Proto"/>
</dbReference>
<dbReference type="GO" id="GO:0020037">
    <property type="term" value="F:heme binding"/>
    <property type="evidence" value="ECO:0007669"/>
    <property type="project" value="InterPro"/>
</dbReference>
<dbReference type="InterPro" id="IPR009050">
    <property type="entry name" value="Globin-like_sf"/>
</dbReference>